<feature type="transmembrane region" description="Helical" evidence="9">
    <location>
        <begin position="313"/>
        <end position="340"/>
    </location>
</feature>
<evidence type="ECO:0000256" key="2">
    <source>
        <dbReference type="ARBA" id="ARBA00022448"/>
    </source>
</evidence>
<feature type="transmembrane region" description="Helical" evidence="9">
    <location>
        <begin position="38"/>
        <end position="54"/>
    </location>
</feature>
<reference evidence="11 12" key="1">
    <citation type="journal article" date="2019" name="Int. J. Syst. Evol. Microbiol.">
        <title>The Global Catalogue of Microorganisms (GCM) 10K type strain sequencing project: providing services to taxonomists for standard genome sequencing and annotation.</title>
        <authorList>
            <consortium name="The Broad Institute Genomics Platform"/>
            <consortium name="The Broad Institute Genome Sequencing Center for Infectious Disease"/>
            <person name="Wu L."/>
            <person name="Ma J."/>
        </authorList>
    </citation>
    <scope>NUCLEOTIDE SEQUENCE [LARGE SCALE GENOMIC DNA]</scope>
    <source>
        <strain evidence="11 12">JCM 9731</strain>
    </source>
</reference>
<protein>
    <submittedName>
        <fullName evidence="11">Na+/H+ antiporter NhaC</fullName>
    </submittedName>
</protein>
<keyword evidence="5 9" id="KW-0812">Transmembrane</keyword>
<feature type="transmembrane region" description="Helical" evidence="9">
    <location>
        <begin position="194"/>
        <end position="212"/>
    </location>
</feature>
<comment type="caution">
    <text evidence="11">The sequence shown here is derived from an EMBL/GenBank/DDBJ whole genome shotgun (WGS) entry which is preliminary data.</text>
</comment>
<accession>A0ABN0W1X7</accession>
<feature type="transmembrane region" description="Helical" evidence="9">
    <location>
        <begin position="74"/>
        <end position="92"/>
    </location>
</feature>
<evidence type="ECO:0000259" key="10">
    <source>
        <dbReference type="Pfam" id="PF03553"/>
    </source>
</evidence>
<feature type="transmembrane region" description="Helical" evidence="9">
    <location>
        <begin position="112"/>
        <end position="145"/>
    </location>
</feature>
<evidence type="ECO:0000256" key="5">
    <source>
        <dbReference type="ARBA" id="ARBA00022692"/>
    </source>
</evidence>
<dbReference type="EMBL" id="BAAADJ010000013">
    <property type="protein sequence ID" value="GAA0323038.1"/>
    <property type="molecule type" value="Genomic_DNA"/>
</dbReference>
<dbReference type="NCBIfam" id="TIGR00931">
    <property type="entry name" value="antiport_nhaC"/>
    <property type="match status" value="1"/>
</dbReference>
<keyword evidence="6 9" id="KW-1133">Transmembrane helix</keyword>
<name>A0ABN0W1X7_9BACI</name>
<evidence type="ECO:0000256" key="4">
    <source>
        <dbReference type="ARBA" id="ARBA00022475"/>
    </source>
</evidence>
<keyword evidence="12" id="KW-1185">Reference proteome</keyword>
<dbReference type="InterPro" id="IPR018461">
    <property type="entry name" value="Na/H_Antiport_NhaC-like_C"/>
</dbReference>
<keyword evidence="2" id="KW-0813">Transport</keyword>
<evidence type="ECO:0000313" key="12">
    <source>
        <dbReference type="Proteomes" id="UP001500782"/>
    </source>
</evidence>
<gene>
    <name evidence="11" type="primary">nhaC_1</name>
    <name evidence="11" type="ORF">GCM10008967_11940</name>
</gene>
<evidence type="ECO:0000256" key="8">
    <source>
        <dbReference type="ARBA" id="ARBA00038435"/>
    </source>
</evidence>
<organism evidence="11 12">
    <name type="scientific">Bacillus carboniphilus</name>
    <dbReference type="NCBI Taxonomy" id="86663"/>
    <lineage>
        <taxon>Bacteria</taxon>
        <taxon>Bacillati</taxon>
        <taxon>Bacillota</taxon>
        <taxon>Bacilli</taxon>
        <taxon>Bacillales</taxon>
        <taxon>Bacillaceae</taxon>
        <taxon>Bacillus</taxon>
    </lineage>
</organism>
<proteinExistence type="inferred from homology"/>
<dbReference type="Proteomes" id="UP001500782">
    <property type="component" value="Unassembled WGS sequence"/>
</dbReference>
<evidence type="ECO:0000256" key="1">
    <source>
        <dbReference type="ARBA" id="ARBA00004651"/>
    </source>
</evidence>
<keyword evidence="3" id="KW-0050">Antiport</keyword>
<dbReference type="PANTHER" id="PTHR33451">
    <property type="entry name" value="MALATE-2H(+)/NA(+)-LACTATE ANTIPORTER"/>
    <property type="match status" value="1"/>
</dbReference>
<dbReference type="PANTHER" id="PTHR33451:SF6">
    <property type="entry name" value="NA(+)_H(+) ANTIPORTER NHAC"/>
    <property type="match status" value="1"/>
</dbReference>
<feature type="transmembrane region" description="Helical" evidence="9">
    <location>
        <begin position="270"/>
        <end position="293"/>
    </location>
</feature>
<feature type="transmembrane region" description="Helical" evidence="9">
    <location>
        <begin position="237"/>
        <end position="258"/>
    </location>
</feature>
<comment type="similarity">
    <text evidence="8">Belongs to the NhaC Na(+)/H(+) (TC 2.A.35) antiporter family.</text>
</comment>
<evidence type="ECO:0000256" key="7">
    <source>
        <dbReference type="ARBA" id="ARBA00023136"/>
    </source>
</evidence>
<feature type="transmembrane region" description="Helical" evidence="9">
    <location>
        <begin position="431"/>
        <end position="453"/>
    </location>
</feature>
<feature type="transmembrane region" description="Helical" evidence="9">
    <location>
        <begin position="12"/>
        <end position="32"/>
    </location>
</feature>
<dbReference type="Pfam" id="PF03553">
    <property type="entry name" value="Na_H_antiporter"/>
    <property type="match status" value="1"/>
</dbReference>
<evidence type="ECO:0000313" key="11">
    <source>
        <dbReference type="EMBL" id="GAA0323038.1"/>
    </source>
</evidence>
<dbReference type="RefSeq" id="WP_343797241.1">
    <property type="nucleotide sequence ID" value="NZ_BAAADJ010000013.1"/>
</dbReference>
<evidence type="ECO:0000256" key="6">
    <source>
        <dbReference type="ARBA" id="ARBA00022989"/>
    </source>
</evidence>
<comment type="subcellular location">
    <subcellularLocation>
        <location evidence="1">Cell membrane</location>
        <topology evidence="1">Multi-pass membrane protein</topology>
    </subcellularLocation>
</comment>
<sequence length="458" mass="49221">MIHTKNVISPSFIEGICILIISLGVMSTSIIFLETVPHIPIISALIFLFLYGLVKKVPFKQMEQGVIKGAQTGLGAIFLFFMIGVLISSWMISGTIPTIMYYGFELATADFFYSMVFIICAIVGVSIGSAFTTAGTLGIAFIGIAGSTDASLPITAGAIISGAFFGDKMSPLSDTTNLASSIVHVDIFEHIKNMAWTTIPAFVLTTIVLAFLSPESQQIDLSAIHKFQSSLEETNLVHFYSLLPILLLIVLAMLKVNALATLAVSSITGLLISFIHLPLGMGEIFTILFNGYVSNTGLETIDHLLTRGGIDSMMFTISLVILALGLGGLLFTLGIIQSVLHGIKNWFKSRASTILTSVSCAFGVNLLVGEQYLSILLTGEAFADSYDQKGIDRKHLSRSLEDAGTVVNPLVPWSVCGVFLTGVLGVPTLEYLPYTFFCLLSPLFTIILGITGIGMRNQ</sequence>
<feature type="domain" description="Na+/H+ antiporter NhaC-like C-terminal" evidence="10">
    <location>
        <begin position="162"/>
        <end position="453"/>
    </location>
</feature>
<feature type="transmembrane region" description="Helical" evidence="9">
    <location>
        <begin position="403"/>
        <end position="425"/>
    </location>
</feature>
<dbReference type="InterPro" id="IPR004770">
    <property type="entry name" value="Na/H_antiport_NhaC"/>
</dbReference>
<dbReference type="InterPro" id="IPR052180">
    <property type="entry name" value="NhaC_Na-H+_Antiporter"/>
</dbReference>
<keyword evidence="7 9" id="KW-0472">Membrane</keyword>
<evidence type="ECO:0000256" key="9">
    <source>
        <dbReference type="SAM" id="Phobius"/>
    </source>
</evidence>
<evidence type="ECO:0000256" key="3">
    <source>
        <dbReference type="ARBA" id="ARBA00022449"/>
    </source>
</evidence>
<keyword evidence="4" id="KW-1003">Cell membrane</keyword>